<proteinExistence type="inferred from homology"/>
<dbReference type="Gene3D" id="2.130.10.10">
    <property type="entry name" value="YVTN repeat-like/Quinoprotein amine dehydrogenase"/>
    <property type="match status" value="1"/>
</dbReference>
<keyword evidence="2" id="KW-0413">Isomerase</keyword>
<comment type="similarity">
    <text evidence="1">Belongs to the cycloisomerase 2 family.</text>
</comment>
<dbReference type="InterPro" id="IPR015943">
    <property type="entry name" value="WD40/YVTN_repeat-like_dom_sf"/>
</dbReference>
<dbReference type="Proteomes" id="UP000253090">
    <property type="component" value="Unassembled WGS sequence"/>
</dbReference>
<dbReference type="PANTHER" id="PTHR30344">
    <property type="entry name" value="6-PHOSPHOGLUCONOLACTONASE-RELATED"/>
    <property type="match status" value="1"/>
</dbReference>
<protein>
    <submittedName>
        <fullName evidence="2">6-phosphogluconolactonase (Cycloisomerase 2 family)</fullName>
    </submittedName>
</protein>
<name>A0A369B9V1_9BACL</name>
<evidence type="ECO:0000313" key="2">
    <source>
        <dbReference type="EMBL" id="RCX18095.1"/>
    </source>
</evidence>
<evidence type="ECO:0000256" key="1">
    <source>
        <dbReference type="ARBA" id="ARBA00005564"/>
    </source>
</evidence>
<reference evidence="2 3" key="1">
    <citation type="submission" date="2018-07" db="EMBL/GenBank/DDBJ databases">
        <title>Genomic Encyclopedia of Type Strains, Phase III (KMG-III): the genomes of soil and plant-associated and newly described type strains.</title>
        <authorList>
            <person name="Whitman W."/>
        </authorList>
    </citation>
    <scope>NUCLEOTIDE SEQUENCE [LARGE SCALE GENOMIC DNA]</scope>
    <source>
        <strain evidence="2 3">CECT 8333</strain>
    </source>
</reference>
<dbReference type="InterPro" id="IPR019405">
    <property type="entry name" value="Lactonase_7-beta_prop"/>
</dbReference>
<dbReference type="AlphaFoldDB" id="A0A369B9V1"/>
<dbReference type="Pfam" id="PF10282">
    <property type="entry name" value="Lactonase"/>
    <property type="match status" value="1"/>
</dbReference>
<dbReference type="InterPro" id="IPR030489">
    <property type="entry name" value="TR_Rrf2-type_CS"/>
</dbReference>
<dbReference type="GO" id="GO:0016853">
    <property type="term" value="F:isomerase activity"/>
    <property type="evidence" value="ECO:0007669"/>
    <property type="project" value="UniProtKB-KW"/>
</dbReference>
<dbReference type="GO" id="GO:0017057">
    <property type="term" value="F:6-phosphogluconolactonase activity"/>
    <property type="evidence" value="ECO:0007669"/>
    <property type="project" value="TreeGrafter"/>
</dbReference>
<dbReference type="InterPro" id="IPR036388">
    <property type="entry name" value="WH-like_DNA-bd_sf"/>
</dbReference>
<dbReference type="GO" id="GO:0005829">
    <property type="term" value="C:cytosol"/>
    <property type="evidence" value="ECO:0007669"/>
    <property type="project" value="TreeGrafter"/>
</dbReference>
<organism evidence="2 3">
    <name type="scientific">Fontibacillus phaseoli</name>
    <dbReference type="NCBI Taxonomy" id="1416533"/>
    <lineage>
        <taxon>Bacteria</taxon>
        <taxon>Bacillati</taxon>
        <taxon>Bacillota</taxon>
        <taxon>Bacilli</taxon>
        <taxon>Bacillales</taxon>
        <taxon>Paenibacillaceae</taxon>
        <taxon>Fontibacillus</taxon>
    </lineage>
</organism>
<dbReference type="OrthoDB" id="9790815at2"/>
<accession>A0A369B9V1</accession>
<dbReference type="InterPro" id="IPR036390">
    <property type="entry name" value="WH_DNA-bd_sf"/>
</dbReference>
<evidence type="ECO:0000313" key="3">
    <source>
        <dbReference type="Proteomes" id="UP000253090"/>
    </source>
</evidence>
<dbReference type="PROSITE" id="PS51197">
    <property type="entry name" value="HTH_RRF2_2"/>
    <property type="match status" value="1"/>
</dbReference>
<dbReference type="PROSITE" id="PS01332">
    <property type="entry name" value="HTH_RRF2_1"/>
    <property type="match status" value="1"/>
</dbReference>
<keyword evidence="3" id="KW-1185">Reference proteome</keyword>
<dbReference type="Pfam" id="PF02082">
    <property type="entry name" value="Rrf2"/>
    <property type="match status" value="1"/>
</dbReference>
<gene>
    <name evidence="2" type="ORF">DFP94_10748</name>
</gene>
<dbReference type="InterPro" id="IPR050282">
    <property type="entry name" value="Cycloisomerase_2"/>
</dbReference>
<dbReference type="SUPFAM" id="SSF46785">
    <property type="entry name" value="Winged helix' DNA-binding domain"/>
    <property type="match status" value="1"/>
</dbReference>
<dbReference type="EMBL" id="QPJW01000007">
    <property type="protein sequence ID" value="RCX18095.1"/>
    <property type="molecule type" value="Genomic_DNA"/>
</dbReference>
<comment type="caution">
    <text evidence="2">The sequence shown here is derived from an EMBL/GenBank/DDBJ whole genome shotgun (WGS) entry which is preliminary data.</text>
</comment>
<dbReference type="Gene3D" id="1.10.10.10">
    <property type="entry name" value="Winged helix-like DNA-binding domain superfamily/Winged helix DNA-binding domain"/>
    <property type="match status" value="1"/>
</dbReference>
<dbReference type="RefSeq" id="WP_114497609.1">
    <property type="nucleotide sequence ID" value="NZ_QPJW01000007.1"/>
</dbReference>
<dbReference type="PANTHER" id="PTHR30344:SF1">
    <property type="entry name" value="6-PHOSPHOGLUCONOLACTONASE"/>
    <property type="match status" value="1"/>
</dbReference>
<dbReference type="InterPro" id="IPR000944">
    <property type="entry name" value="Tscrpt_reg_Rrf2"/>
</dbReference>
<sequence length="504" mass="55006">MNSDFNIATHCLLFLYTREEKTANSEQIACSVSTHPARVRKVLSLLRKQGYVATKEGVGGGYHLNVQMDEVTLGDLYRLFARGSLHRGWCSGSEQSSCLVSSNIHPVMELIFNGGEERLESYFNEITLSAVHRLLRKCDSEDGRTDGEEQEMSVLSAKDEMLFYVGTYASEEEAGIHLCGLNRETGELRLVDSTQGIQNPSFLVLNGDASRLYAVSEQERGAVASFAVDSGNGGLTKLNAVPTKGADPCHLSISRDGSLLAANYSSGHVDRFALDEQGALGELTALVQHVGQGFRQDRQEAAHAHSVVPNEAGDYVYVSDLGLDQIVYYRVEEGKLTTQGEVKLPPGAGPRHFVFHPGGYHAYGINELNNTITVYSYNPVQGHLEILQHIATIPEDFTGESYPADIHLSADGRCLYGSNRGHDSIVRFAVDTAAGTLSEPEWTGTGGSWPRNFAVLEDYVIVANQNSDNVVVFRRDDANGSLTETGQELTVKQPSCVEPVRIAK</sequence>
<dbReference type="SUPFAM" id="SSF51004">
    <property type="entry name" value="C-terminal (heme d1) domain of cytochrome cd1-nitrite reductase"/>
    <property type="match status" value="1"/>
</dbReference>
<dbReference type="InterPro" id="IPR011048">
    <property type="entry name" value="Haem_d1_sf"/>
</dbReference>